<feature type="transmembrane region" description="Helical" evidence="1">
    <location>
        <begin position="64"/>
        <end position="86"/>
    </location>
</feature>
<feature type="transmembrane region" description="Helical" evidence="1">
    <location>
        <begin position="38"/>
        <end position="58"/>
    </location>
</feature>
<feature type="transmembrane region" description="Helical" evidence="1">
    <location>
        <begin position="6"/>
        <end position="22"/>
    </location>
</feature>
<evidence type="ECO:0000313" key="3">
    <source>
        <dbReference type="Proteomes" id="UP000245412"/>
    </source>
</evidence>
<name>A0AB73T6J0_9FIRM</name>
<comment type="caution">
    <text evidence="2">The sequence shown here is derived from an EMBL/GenBank/DDBJ whole genome shotgun (WGS) entry which is preliminary data.</text>
</comment>
<dbReference type="InterPro" id="IPR010718">
    <property type="entry name" value="DUF1294"/>
</dbReference>
<dbReference type="AlphaFoldDB" id="A0AB73T6J0"/>
<sequence length="91" mass="10237">MTDLLILYFSVLNLMGLLCMWSDKRRAIRHAWRIPEKTLFLVAIFGGSAGVLAGMYLVRHKTKHMSFVIGIPLIILAQTAAACMIWRCIAS</sequence>
<organism evidence="2 3">
    <name type="scientific">Murimonas intestini</name>
    <dbReference type="NCBI Taxonomy" id="1337051"/>
    <lineage>
        <taxon>Bacteria</taxon>
        <taxon>Bacillati</taxon>
        <taxon>Bacillota</taxon>
        <taxon>Clostridia</taxon>
        <taxon>Lachnospirales</taxon>
        <taxon>Lachnospiraceae</taxon>
        <taxon>Murimonas</taxon>
    </lineage>
</organism>
<dbReference type="GO" id="GO:0003676">
    <property type="term" value="F:nucleic acid binding"/>
    <property type="evidence" value="ECO:0007669"/>
    <property type="project" value="InterPro"/>
</dbReference>
<keyword evidence="1" id="KW-1133">Transmembrane helix</keyword>
<dbReference type="Proteomes" id="UP000245412">
    <property type="component" value="Unassembled WGS sequence"/>
</dbReference>
<dbReference type="RefSeq" id="WP_109625336.1">
    <property type="nucleotide sequence ID" value="NZ_CABJAT010000007.1"/>
</dbReference>
<protein>
    <submittedName>
        <fullName evidence="2">Uncharacterized membrane protein YsdA (DUF1294 family)</fullName>
    </submittedName>
</protein>
<dbReference type="InterPro" id="IPR012156">
    <property type="entry name" value="Cold_shock_CspA"/>
</dbReference>
<accession>A0AB73T6J0</accession>
<dbReference type="PIRSF" id="PIRSF002599">
    <property type="entry name" value="Cold_shock_A"/>
    <property type="match status" value="1"/>
</dbReference>
<keyword evidence="1" id="KW-0472">Membrane</keyword>
<evidence type="ECO:0000256" key="1">
    <source>
        <dbReference type="SAM" id="Phobius"/>
    </source>
</evidence>
<evidence type="ECO:0000313" key="2">
    <source>
        <dbReference type="EMBL" id="PWJ77222.1"/>
    </source>
</evidence>
<proteinExistence type="predicted"/>
<gene>
    <name evidence="2" type="ORF">C7383_10363</name>
</gene>
<dbReference type="EMBL" id="QGGY01000003">
    <property type="protein sequence ID" value="PWJ77222.1"/>
    <property type="molecule type" value="Genomic_DNA"/>
</dbReference>
<keyword evidence="3" id="KW-1185">Reference proteome</keyword>
<dbReference type="Pfam" id="PF06961">
    <property type="entry name" value="DUF1294"/>
    <property type="match status" value="1"/>
</dbReference>
<keyword evidence="1" id="KW-0812">Transmembrane</keyword>
<reference evidence="2 3" key="1">
    <citation type="submission" date="2018-05" db="EMBL/GenBank/DDBJ databases">
        <authorList>
            <person name="Goeker M."/>
            <person name="Huntemann M."/>
            <person name="Clum A."/>
            <person name="Pillay M."/>
            <person name="Palaniappan K."/>
            <person name="Varghese N."/>
            <person name="Mikhailova N."/>
            <person name="Stamatis D."/>
            <person name="Reddy T."/>
            <person name="Daum C."/>
            <person name="Shapiro N."/>
            <person name="Ivanova N."/>
            <person name="Kyrpides N."/>
            <person name="Woyke T."/>
        </authorList>
    </citation>
    <scope>NUCLEOTIDE SEQUENCE [LARGE SCALE GENOMIC DNA]</scope>
    <source>
        <strain evidence="2 3">DSM 26524</strain>
    </source>
</reference>